<feature type="region of interest" description="Disordered" evidence="1">
    <location>
        <begin position="40"/>
        <end position="61"/>
    </location>
</feature>
<dbReference type="AlphaFoldDB" id="A0A7S3N6Z5"/>
<feature type="compositionally biased region" description="Basic and acidic residues" evidence="1">
    <location>
        <begin position="41"/>
        <end position="52"/>
    </location>
</feature>
<reference evidence="2" key="1">
    <citation type="submission" date="2021-01" db="EMBL/GenBank/DDBJ databases">
        <authorList>
            <person name="Corre E."/>
            <person name="Pelletier E."/>
            <person name="Niang G."/>
            <person name="Scheremetjew M."/>
            <person name="Finn R."/>
            <person name="Kale V."/>
            <person name="Holt S."/>
            <person name="Cochrane G."/>
            <person name="Meng A."/>
            <person name="Brown T."/>
            <person name="Cohen L."/>
        </authorList>
    </citation>
    <scope>NUCLEOTIDE SEQUENCE</scope>
    <source>
        <strain evidence="2">FSP1.4</strain>
    </source>
</reference>
<protein>
    <submittedName>
        <fullName evidence="2">Uncharacterized protein</fullName>
    </submittedName>
</protein>
<evidence type="ECO:0000313" key="2">
    <source>
        <dbReference type="EMBL" id="CAE0342710.1"/>
    </source>
</evidence>
<evidence type="ECO:0000256" key="1">
    <source>
        <dbReference type="SAM" id="MobiDB-lite"/>
    </source>
</evidence>
<dbReference type="EMBL" id="HBII01003491">
    <property type="protein sequence ID" value="CAE0342710.1"/>
    <property type="molecule type" value="Transcribed_RNA"/>
</dbReference>
<accession>A0A7S3N6Z5</accession>
<gene>
    <name evidence="2" type="ORF">EHAR0213_LOCUS1617</name>
</gene>
<proteinExistence type="predicted"/>
<sequence>MKKSSTNRNNKVYESPEFKHNVFKTNATLAQTSKLLNISGEESKAQMDERNKMFPRRPRRNSSQKVLFVSRAILQESIDHLVKRPTIRILEECLRRSRIKMSSDKVLTLMHEIESRKRLREKKKPIKQIDVAED</sequence>
<name>A0A7S3N6Z5_9SPIT</name>
<organism evidence="2">
    <name type="scientific">Euplotes harpa</name>
    <dbReference type="NCBI Taxonomy" id="151035"/>
    <lineage>
        <taxon>Eukaryota</taxon>
        <taxon>Sar</taxon>
        <taxon>Alveolata</taxon>
        <taxon>Ciliophora</taxon>
        <taxon>Intramacronucleata</taxon>
        <taxon>Spirotrichea</taxon>
        <taxon>Hypotrichia</taxon>
        <taxon>Euplotida</taxon>
        <taxon>Euplotidae</taxon>
        <taxon>Euplotes</taxon>
    </lineage>
</organism>